<keyword evidence="2" id="KW-1185">Reference proteome</keyword>
<accession>A0ABU3E2M6</accession>
<dbReference type="Gene3D" id="3.40.30.10">
    <property type="entry name" value="Glutaredoxin"/>
    <property type="match status" value="1"/>
</dbReference>
<dbReference type="SUPFAM" id="SSF52833">
    <property type="entry name" value="Thioredoxin-like"/>
    <property type="match status" value="1"/>
</dbReference>
<comment type="caution">
    <text evidence="1">The sequence shown here is derived from an EMBL/GenBank/DDBJ whole genome shotgun (WGS) entry which is preliminary data.</text>
</comment>
<reference evidence="1 2" key="1">
    <citation type="submission" date="2023-09" db="EMBL/GenBank/DDBJ databases">
        <authorList>
            <person name="Rey-Velasco X."/>
        </authorList>
    </citation>
    <scope>NUCLEOTIDE SEQUENCE [LARGE SCALE GENOMIC DNA]</scope>
    <source>
        <strain evidence="1 2">F188</strain>
    </source>
</reference>
<sequence length="233" mass="27563">MRKLLLVFLLLTGYISRPQAEKDDKVYFSEALAMHLPKYEKEARNAYRVNDYERGSALFDSLVKNSLRNSYIDNFRFYNLRKKPVQLYEFKKPVYLITYSSWCVQGKGEIPAINKLANKYKDQIDFVVLFWDKFSTVKDIAKKFNKYIKVVYVDERKNSDPFIIKNLKHSLGLPNYFLISGDKRIEDIRRSVFLPYNASEEKSYELNYELIEEGISNHLITHVHKEDIADISQ</sequence>
<dbReference type="Proteomes" id="UP001261624">
    <property type="component" value="Unassembled WGS sequence"/>
</dbReference>
<organism evidence="1 2">
    <name type="scientific">Autumnicola patrickiae</name>
    <dbReference type="NCBI Taxonomy" id="3075591"/>
    <lineage>
        <taxon>Bacteria</taxon>
        <taxon>Pseudomonadati</taxon>
        <taxon>Bacteroidota</taxon>
        <taxon>Flavobacteriia</taxon>
        <taxon>Flavobacteriales</taxon>
        <taxon>Flavobacteriaceae</taxon>
        <taxon>Autumnicola</taxon>
    </lineage>
</organism>
<dbReference type="InterPro" id="IPR036249">
    <property type="entry name" value="Thioredoxin-like_sf"/>
</dbReference>
<name>A0ABU3E2M6_9FLAO</name>
<proteinExistence type="predicted"/>
<dbReference type="RefSeq" id="WP_311684538.1">
    <property type="nucleotide sequence ID" value="NZ_JAVRHM010000011.1"/>
</dbReference>
<dbReference type="EMBL" id="JAVRHM010000011">
    <property type="protein sequence ID" value="MDT0690232.1"/>
    <property type="molecule type" value="Genomic_DNA"/>
</dbReference>
<evidence type="ECO:0000313" key="1">
    <source>
        <dbReference type="EMBL" id="MDT0690232.1"/>
    </source>
</evidence>
<evidence type="ECO:0000313" key="2">
    <source>
        <dbReference type="Proteomes" id="UP001261624"/>
    </source>
</evidence>
<protein>
    <submittedName>
        <fullName evidence="1">Thioredoxin family protein</fullName>
    </submittedName>
</protein>
<gene>
    <name evidence="1" type="ORF">RM549_10585</name>
</gene>